<dbReference type="PROSITE" id="PS50943">
    <property type="entry name" value="HTH_CROC1"/>
    <property type="match status" value="1"/>
</dbReference>
<accession>A0A8J6NUB6</accession>
<proteinExistence type="predicted"/>
<evidence type="ECO:0000313" key="2">
    <source>
        <dbReference type="EMBL" id="MBC8360033.1"/>
    </source>
</evidence>
<protein>
    <submittedName>
        <fullName evidence="2">Helix-turn-helix domain-containing protein</fullName>
    </submittedName>
</protein>
<dbReference type="Proteomes" id="UP000603434">
    <property type="component" value="Unassembled WGS sequence"/>
</dbReference>
<dbReference type="SMART" id="SM00530">
    <property type="entry name" value="HTH_XRE"/>
    <property type="match status" value="1"/>
</dbReference>
<dbReference type="CDD" id="cd00093">
    <property type="entry name" value="HTH_XRE"/>
    <property type="match status" value="1"/>
</dbReference>
<dbReference type="SUPFAM" id="SSF47413">
    <property type="entry name" value="lambda repressor-like DNA-binding domains"/>
    <property type="match status" value="1"/>
</dbReference>
<dbReference type="InterPro" id="IPR039554">
    <property type="entry name" value="HigA2-like_HTH"/>
</dbReference>
<reference evidence="2 3" key="1">
    <citation type="submission" date="2020-08" db="EMBL/GenBank/DDBJ databases">
        <title>Bridging the membrane lipid divide: bacteria of the FCB group superphylum have the potential to synthesize archaeal ether lipids.</title>
        <authorList>
            <person name="Villanueva L."/>
            <person name="Von Meijenfeldt F.A.B."/>
            <person name="Westbye A.B."/>
            <person name="Yadav S."/>
            <person name="Hopmans E.C."/>
            <person name="Dutilh B.E."/>
            <person name="Sinninghe Damste J.S."/>
        </authorList>
    </citation>
    <scope>NUCLEOTIDE SEQUENCE [LARGE SCALE GENOMIC DNA]</scope>
    <source>
        <strain evidence="2">NIOZ-UU30</strain>
    </source>
</reference>
<evidence type="ECO:0000259" key="1">
    <source>
        <dbReference type="PROSITE" id="PS50943"/>
    </source>
</evidence>
<gene>
    <name evidence="2" type="ORF">H8E23_01365</name>
</gene>
<dbReference type="AlphaFoldDB" id="A0A8J6NUB6"/>
<sequence>MNKKKKELLESKGYKVGSVDEFLGLSKEESQYIELKLALSQALTERRKKSKLTQAQLAKMLKSSQSRVAKMERGDPTVSVDLLVKSLLAMGANKESIAKAIA</sequence>
<dbReference type="Pfam" id="PF13744">
    <property type="entry name" value="HTH_37"/>
    <property type="match status" value="1"/>
</dbReference>
<dbReference type="Gene3D" id="1.10.260.40">
    <property type="entry name" value="lambda repressor-like DNA-binding domains"/>
    <property type="match status" value="1"/>
</dbReference>
<dbReference type="InterPro" id="IPR010982">
    <property type="entry name" value="Lambda_DNA-bd_dom_sf"/>
</dbReference>
<dbReference type="EMBL" id="JACNJH010000059">
    <property type="protein sequence ID" value="MBC8360033.1"/>
    <property type="molecule type" value="Genomic_DNA"/>
</dbReference>
<dbReference type="InterPro" id="IPR001387">
    <property type="entry name" value="Cro/C1-type_HTH"/>
</dbReference>
<dbReference type="GO" id="GO:0003677">
    <property type="term" value="F:DNA binding"/>
    <property type="evidence" value="ECO:0007669"/>
    <property type="project" value="InterPro"/>
</dbReference>
<evidence type="ECO:0000313" key="3">
    <source>
        <dbReference type="Proteomes" id="UP000603434"/>
    </source>
</evidence>
<name>A0A8J6NUB6_9BACT</name>
<organism evidence="2 3">
    <name type="scientific">Candidatus Desulfatibia profunda</name>
    <dbReference type="NCBI Taxonomy" id="2841695"/>
    <lineage>
        <taxon>Bacteria</taxon>
        <taxon>Pseudomonadati</taxon>
        <taxon>Thermodesulfobacteriota</taxon>
        <taxon>Desulfobacteria</taxon>
        <taxon>Desulfobacterales</taxon>
        <taxon>Desulfobacterales incertae sedis</taxon>
        <taxon>Candidatus Desulfatibia</taxon>
    </lineage>
</organism>
<feature type="domain" description="HTH cro/C1-type" evidence="1">
    <location>
        <begin position="43"/>
        <end position="97"/>
    </location>
</feature>
<comment type="caution">
    <text evidence="2">The sequence shown here is derived from an EMBL/GenBank/DDBJ whole genome shotgun (WGS) entry which is preliminary data.</text>
</comment>